<dbReference type="AlphaFoldDB" id="A0A837LCN4"/>
<evidence type="ECO:0000256" key="7">
    <source>
        <dbReference type="SAM" id="Phobius"/>
    </source>
</evidence>
<dbReference type="InterPro" id="IPR005498">
    <property type="entry name" value="T4SS_VirB10/TraB/TrbI"/>
</dbReference>
<proteinExistence type="inferred from homology"/>
<gene>
    <name evidence="8" type="ORF">ABF77_17400</name>
</gene>
<evidence type="ECO:0000313" key="9">
    <source>
        <dbReference type="Proteomes" id="UP000036013"/>
    </source>
</evidence>
<dbReference type="EMBL" id="LEDI01000069">
    <property type="protein sequence ID" value="KLP95897.1"/>
    <property type="molecule type" value="Genomic_DNA"/>
</dbReference>
<dbReference type="CDD" id="cd16429">
    <property type="entry name" value="VirB10"/>
    <property type="match status" value="1"/>
</dbReference>
<comment type="subcellular location">
    <subcellularLocation>
        <location evidence="1">Membrane</location>
        <topology evidence="1">Single-pass membrane protein</topology>
    </subcellularLocation>
</comment>
<feature type="region of interest" description="Disordered" evidence="6">
    <location>
        <begin position="183"/>
        <end position="207"/>
    </location>
</feature>
<feature type="compositionally biased region" description="Basic and acidic residues" evidence="6">
    <location>
        <begin position="138"/>
        <end position="148"/>
    </location>
</feature>
<feature type="transmembrane region" description="Helical" evidence="7">
    <location>
        <begin position="40"/>
        <end position="59"/>
    </location>
</feature>
<dbReference type="Gene3D" id="2.40.128.260">
    <property type="entry name" value="Type IV secretion system, VirB10/TraB/TrbI"/>
    <property type="match status" value="1"/>
</dbReference>
<evidence type="ECO:0000256" key="2">
    <source>
        <dbReference type="ARBA" id="ARBA00010265"/>
    </source>
</evidence>
<dbReference type="Proteomes" id="UP000036013">
    <property type="component" value="Unassembled WGS sequence"/>
</dbReference>
<evidence type="ECO:0000256" key="4">
    <source>
        <dbReference type="ARBA" id="ARBA00022989"/>
    </source>
</evidence>
<keyword evidence="5 7" id="KW-0472">Membrane</keyword>
<evidence type="ECO:0000256" key="6">
    <source>
        <dbReference type="SAM" id="MobiDB-lite"/>
    </source>
</evidence>
<dbReference type="Pfam" id="PF03743">
    <property type="entry name" value="TrbI"/>
    <property type="match status" value="1"/>
</dbReference>
<dbReference type="GO" id="GO:0016020">
    <property type="term" value="C:membrane"/>
    <property type="evidence" value="ECO:0007669"/>
    <property type="project" value="UniProtKB-SubCell"/>
</dbReference>
<protein>
    <submittedName>
        <fullName evidence="8">Conjugal transfer protein TrbI</fullName>
    </submittedName>
</protein>
<organism evidence="8 9">
    <name type="scientific">Enterobacter roggenkampii</name>
    <dbReference type="NCBI Taxonomy" id="1812935"/>
    <lineage>
        <taxon>Bacteria</taxon>
        <taxon>Pseudomonadati</taxon>
        <taxon>Pseudomonadota</taxon>
        <taxon>Gammaproteobacteria</taxon>
        <taxon>Enterobacterales</taxon>
        <taxon>Enterobacteriaceae</taxon>
        <taxon>Enterobacter</taxon>
        <taxon>Enterobacter cloacae complex</taxon>
    </lineage>
</organism>
<feature type="region of interest" description="Disordered" evidence="6">
    <location>
        <begin position="81"/>
        <end position="151"/>
    </location>
</feature>
<feature type="compositionally biased region" description="Low complexity" evidence="6">
    <location>
        <begin position="185"/>
        <end position="198"/>
    </location>
</feature>
<dbReference type="RefSeq" id="WP_047748473.1">
    <property type="nucleotide sequence ID" value="NZ_LEDI01000069.1"/>
</dbReference>
<comment type="similarity">
    <text evidence="2">Belongs to the TrbI/VirB10 family.</text>
</comment>
<accession>A0A837LCN4</accession>
<dbReference type="InterPro" id="IPR042217">
    <property type="entry name" value="T4SS_VirB10/TrbI"/>
</dbReference>
<sequence>MSQNDIPDIPVPDAAPKVAPENVALRAQPRPVTRLNRRTLAILAGGLAVAVLGATMWSLQPRKRNTSEQAELYNVDRVSRSEGLDQLPTDYSKLPRALPPQVPELGPPLPGDLGPAIVKSQQPTTPTYTPPGHAPANAEHDAQRKEAEAAAGASVFFRSSNQRAAAVPTQVATATPASGLAGFDPMAAGPASTAAQPADPTAVQNRQDQKEAFLKAGPTETRNSGNLKMPASPYQVMAGTVIAGALVTGIKSDLPGDVIATVTEPVYDTATGKFVLIPQGSRILGRYNSQVSYGQSRVQVVWNRVILPDTSSLTLDNLAGADPAGNSGLEDGVDWHWDRIFAGAALTTLLGVGAELAAPENRQNGDRVINAGRNSLQDSVNQVGQEMTRRNLNIQPTLTERPGLPVRIIVNRDLVLRPYQPLFFNRGTSQ</sequence>
<evidence type="ECO:0000256" key="5">
    <source>
        <dbReference type="ARBA" id="ARBA00023136"/>
    </source>
</evidence>
<reference evidence="8 9" key="1">
    <citation type="submission" date="2015-06" db="EMBL/GenBank/DDBJ databases">
        <authorList>
            <person name="Adams M."/>
            <person name="Sutton G."/>
            <person name="Nelson K."/>
            <person name="Bonomo R."/>
            <person name="McCorrison J."/>
            <person name="Sanka R."/>
            <person name="Brinkac L."/>
            <person name="Nierman W."/>
        </authorList>
    </citation>
    <scope>NUCLEOTIDE SEQUENCE [LARGE SCALE GENOMIC DNA]</scope>
    <source>
        <strain evidence="8 9">GN02692</strain>
    </source>
</reference>
<name>A0A837LCN4_9ENTR</name>
<evidence type="ECO:0000313" key="8">
    <source>
        <dbReference type="EMBL" id="KLP95897.1"/>
    </source>
</evidence>
<evidence type="ECO:0000256" key="3">
    <source>
        <dbReference type="ARBA" id="ARBA00022692"/>
    </source>
</evidence>
<comment type="caution">
    <text evidence="8">The sequence shown here is derived from an EMBL/GenBank/DDBJ whole genome shotgun (WGS) entry which is preliminary data.</text>
</comment>
<feature type="compositionally biased region" description="Pro residues" evidence="6">
    <location>
        <begin position="97"/>
        <end position="110"/>
    </location>
</feature>
<keyword evidence="3 7" id="KW-0812">Transmembrane</keyword>
<evidence type="ECO:0000256" key="1">
    <source>
        <dbReference type="ARBA" id="ARBA00004167"/>
    </source>
</evidence>
<keyword evidence="4 7" id="KW-1133">Transmembrane helix</keyword>